<evidence type="ECO:0000313" key="2">
    <source>
        <dbReference type="EMBL" id="TRY67920.1"/>
    </source>
</evidence>
<organism evidence="2 3">
    <name type="scientific">Tigriopus californicus</name>
    <name type="common">Marine copepod</name>
    <dbReference type="NCBI Taxonomy" id="6832"/>
    <lineage>
        <taxon>Eukaryota</taxon>
        <taxon>Metazoa</taxon>
        <taxon>Ecdysozoa</taxon>
        <taxon>Arthropoda</taxon>
        <taxon>Crustacea</taxon>
        <taxon>Multicrustacea</taxon>
        <taxon>Hexanauplia</taxon>
        <taxon>Copepoda</taxon>
        <taxon>Harpacticoida</taxon>
        <taxon>Harpacticidae</taxon>
        <taxon>Tigriopus</taxon>
    </lineage>
</organism>
<protein>
    <submittedName>
        <fullName evidence="2">Uncharacterized protein</fullName>
    </submittedName>
</protein>
<feature type="region of interest" description="Disordered" evidence="1">
    <location>
        <begin position="29"/>
        <end position="63"/>
    </location>
</feature>
<sequence>MGHSDQPTSHCSELYCIVVAYGMYRMERKGNHEPPERNRKRGPWRKKNEERRKTRDEGGCSGTIVDHDDVFEKAYPCPLSQFGSLRRKKSVDPSSGWHIEQIITMKPFLILFVLLTIVHAKTAERHSNSKNRQRTQRTPSIEVNSATSGSSKTIGHSVDYDHFLEE</sequence>
<dbReference type="EMBL" id="VCGU01000011">
    <property type="protein sequence ID" value="TRY67920.1"/>
    <property type="molecule type" value="Genomic_DNA"/>
</dbReference>
<dbReference type="AlphaFoldDB" id="A0A553NR92"/>
<evidence type="ECO:0000313" key="3">
    <source>
        <dbReference type="Proteomes" id="UP000318571"/>
    </source>
</evidence>
<feature type="region of interest" description="Disordered" evidence="1">
    <location>
        <begin position="124"/>
        <end position="154"/>
    </location>
</feature>
<reference evidence="2 3" key="1">
    <citation type="journal article" date="2018" name="Nat. Ecol. Evol.">
        <title>Genomic signatures of mitonuclear coevolution across populations of Tigriopus californicus.</title>
        <authorList>
            <person name="Barreto F.S."/>
            <person name="Watson E.T."/>
            <person name="Lima T.G."/>
            <person name="Willett C.S."/>
            <person name="Edmands S."/>
            <person name="Li W."/>
            <person name="Burton R.S."/>
        </authorList>
    </citation>
    <scope>NUCLEOTIDE SEQUENCE [LARGE SCALE GENOMIC DNA]</scope>
    <source>
        <strain evidence="2 3">San Diego</strain>
    </source>
</reference>
<dbReference type="Proteomes" id="UP000318571">
    <property type="component" value="Chromosome 4"/>
</dbReference>
<name>A0A553NR92_TIGCA</name>
<gene>
    <name evidence="2" type="ORF">TCAL_10465</name>
</gene>
<proteinExistence type="predicted"/>
<feature type="compositionally biased region" description="Basic and acidic residues" evidence="1">
    <location>
        <begin position="46"/>
        <end position="58"/>
    </location>
</feature>
<comment type="caution">
    <text evidence="2">The sequence shown here is derived from an EMBL/GenBank/DDBJ whole genome shotgun (WGS) entry which is preliminary data.</text>
</comment>
<accession>A0A553NR92</accession>
<keyword evidence="3" id="KW-1185">Reference proteome</keyword>
<feature type="non-terminal residue" evidence="2">
    <location>
        <position position="166"/>
    </location>
</feature>
<feature type="compositionally biased region" description="Polar residues" evidence="1">
    <location>
        <begin position="136"/>
        <end position="154"/>
    </location>
</feature>
<evidence type="ECO:0000256" key="1">
    <source>
        <dbReference type="SAM" id="MobiDB-lite"/>
    </source>
</evidence>